<evidence type="ECO:0000313" key="2">
    <source>
        <dbReference type="EMBL" id="AFZ34241.1"/>
    </source>
</evidence>
<dbReference type="PANTHER" id="PTHR37185">
    <property type="entry name" value="MEMBRANE PROTEIN"/>
    <property type="match status" value="1"/>
</dbReference>
<dbReference type="EMBL" id="CP003653">
    <property type="protein sequence ID" value="AFZ34241.1"/>
    <property type="molecule type" value="Genomic_DNA"/>
</dbReference>
<proteinExistence type="predicted"/>
<keyword evidence="1" id="KW-0472">Membrane</keyword>
<name>K9XQB3_STAC7</name>
<dbReference type="STRING" id="111780.Sta7437_0646"/>
<reference evidence="3" key="1">
    <citation type="journal article" date="2013" name="Proc. Natl. Acad. Sci. U.S.A.">
        <title>Improving the coverage of the cyanobacterial phylum using diversity-driven genome sequencing.</title>
        <authorList>
            <person name="Shih P.M."/>
            <person name="Wu D."/>
            <person name="Latifi A."/>
            <person name="Axen S.D."/>
            <person name="Fewer D.P."/>
            <person name="Talla E."/>
            <person name="Calteau A."/>
            <person name="Cai F."/>
            <person name="Tandeau de Marsac N."/>
            <person name="Rippka R."/>
            <person name="Herdman M."/>
            <person name="Sivonen K."/>
            <person name="Coursin T."/>
            <person name="Laurent T."/>
            <person name="Goodwin L."/>
            <person name="Nolan M."/>
            <person name="Davenport K.W."/>
            <person name="Han C.S."/>
            <person name="Rubin E.M."/>
            <person name="Eisen J.A."/>
            <person name="Woyke T."/>
            <person name="Gugger M."/>
            <person name="Kerfeld C.A."/>
        </authorList>
    </citation>
    <scope>NUCLEOTIDE SEQUENCE [LARGE SCALE GENOMIC DNA]</scope>
    <source>
        <strain evidence="3">ATCC 29371 / PCC 7437</strain>
    </source>
</reference>
<evidence type="ECO:0000256" key="1">
    <source>
        <dbReference type="SAM" id="Phobius"/>
    </source>
</evidence>
<dbReference type="OrthoDB" id="508722at2"/>
<feature type="transmembrane region" description="Helical" evidence="1">
    <location>
        <begin position="147"/>
        <end position="168"/>
    </location>
</feature>
<dbReference type="eggNOG" id="COG4241">
    <property type="taxonomic scope" value="Bacteria"/>
</dbReference>
<dbReference type="InterPro" id="IPR018710">
    <property type="entry name" value="DUF2232"/>
</dbReference>
<dbReference type="Pfam" id="PF09991">
    <property type="entry name" value="DUF2232"/>
    <property type="match status" value="1"/>
</dbReference>
<dbReference type="PATRIC" id="fig|111780.3.peg.678"/>
<feature type="transmembrane region" description="Helical" evidence="1">
    <location>
        <begin position="103"/>
        <end position="127"/>
    </location>
</feature>
<keyword evidence="1" id="KW-0812">Transmembrane</keyword>
<protein>
    <recommendedName>
        <fullName evidence="4">DUF2232 domain-containing protein</fullName>
    </recommendedName>
</protein>
<keyword evidence="3" id="KW-1185">Reference proteome</keyword>
<dbReference type="KEGG" id="scs:Sta7437_0646"/>
<dbReference type="AlphaFoldDB" id="K9XQB3"/>
<accession>K9XQB3</accession>
<gene>
    <name evidence="2" type="ordered locus">Sta7437_0646</name>
</gene>
<dbReference type="HOGENOM" id="CLU_080696_0_0_3"/>
<dbReference type="Proteomes" id="UP000010473">
    <property type="component" value="Chromosome"/>
</dbReference>
<evidence type="ECO:0008006" key="4">
    <source>
        <dbReference type="Google" id="ProtNLM"/>
    </source>
</evidence>
<feature type="transmembrane region" description="Helical" evidence="1">
    <location>
        <begin position="206"/>
        <end position="234"/>
    </location>
</feature>
<sequence>MSNENQENQLPASTSDSWIEDTNWVDGDEQEDLLKQSSVVSCQLKKPIKNTTNTVIIVETAFLASTASLIWLINYYFPLGPLLKIFFPIPIALICLRRGLRASWMAALVSGLLLSVLMGPTRSIVFLMPYGLMGVQLGVCWSRRASWVLSILIGSLIGTFGLFFRFWLFSVLLGEDLWIYVITQITELTDWIFLKLGLLAQPSFFLIQILAIAMILINNLVYLFAVHLVALILLDRLGNPISRPPQWVQVLLDYED</sequence>
<dbReference type="RefSeq" id="WP_015191914.1">
    <property type="nucleotide sequence ID" value="NC_019748.1"/>
</dbReference>
<keyword evidence="1" id="KW-1133">Transmembrane helix</keyword>
<evidence type="ECO:0000313" key="3">
    <source>
        <dbReference type="Proteomes" id="UP000010473"/>
    </source>
</evidence>
<organism evidence="2 3">
    <name type="scientific">Stanieria cyanosphaera (strain ATCC 29371 / PCC 7437)</name>
    <dbReference type="NCBI Taxonomy" id="111780"/>
    <lineage>
        <taxon>Bacteria</taxon>
        <taxon>Bacillati</taxon>
        <taxon>Cyanobacteriota</taxon>
        <taxon>Cyanophyceae</taxon>
        <taxon>Pleurocapsales</taxon>
        <taxon>Dermocarpellaceae</taxon>
        <taxon>Stanieria</taxon>
    </lineage>
</organism>
<feature type="transmembrane region" description="Helical" evidence="1">
    <location>
        <begin position="54"/>
        <end position="73"/>
    </location>
</feature>
<dbReference type="PANTHER" id="PTHR37185:SF3">
    <property type="entry name" value="MEMBRANE PROTEIN"/>
    <property type="match status" value="1"/>
</dbReference>